<dbReference type="OrthoDB" id="348678at2759"/>
<evidence type="ECO:0000313" key="5">
    <source>
        <dbReference type="EMBL" id="GMF21992.1"/>
    </source>
</evidence>
<dbReference type="EMBL" id="BSXT01000242">
    <property type="protein sequence ID" value="GMF21992.1"/>
    <property type="molecule type" value="Genomic_DNA"/>
</dbReference>
<dbReference type="GO" id="GO:0016787">
    <property type="term" value="F:hydrolase activity"/>
    <property type="evidence" value="ECO:0007669"/>
    <property type="project" value="UniProtKB-KW"/>
</dbReference>
<evidence type="ECO:0000256" key="1">
    <source>
        <dbReference type="ARBA" id="ARBA00022801"/>
    </source>
</evidence>
<dbReference type="Proteomes" id="UP001165121">
    <property type="component" value="Unassembled WGS sequence"/>
</dbReference>
<dbReference type="AlphaFoldDB" id="A0A9W6TXR7"/>
<dbReference type="SUPFAM" id="SSF56300">
    <property type="entry name" value="Metallo-dependent phosphatases"/>
    <property type="match status" value="1"/>
</dbReference>
<evidence type="ECO:0000256" key="2">
    <source>
        <dbReference type="ARBA" id="ARBA00023180"/>
    </source>
</evidence>
<feature type="signal peptide" evidence="3">
    <location>
        <begin position="1"/>
        <end position="16"/>
    </location>
</feature>
<name>A0A9W6TXR7_9STRA</name>
<keyword evidence="3" id="KW-0732">Signal</keyword>
<dbReference type="InterPro" id="IPR004843">
    <property type="entry name" value="Calcineurin-like_PHP"/>
</dbReference>
<evidence type="ECO:0000313" key="6">
    <source>
        <dbReference type="Proteomes" id="UP001165121"/>
    </source>
</evidence>
<dbReference type="Pfam" id="PF00149">
    <property type="entry name" value="Metallophos"/>
    <property type="match status" value="1"/>
</dbReference>
<comment type="caution">
    <text evidence="5">The sequence shown here is derived from an EMBL/GenBank/DDBJ whole genome shotgun (WGS) entry which is preliminary data.</text>
</comment>
<evidence type="ECO:0000259" key="4">
    <source>
        <dbReference type="Pfam" id="PF00149"/>
    </source>
</evidence>
<accession>A0A9W6TXR7</accession>
<reference evidence="5" key="1">
    <citation type="submission" date="2023-04" db="EMBL/GenBank/DDBJ databases">
        <title>Phytophthora fragariaefolia NBRC 109709.</title>
        <authorList>
            <person name="Ichikawa N."/>
            <person name="Sato H."/>
            <person name="Tonouchi N."/>
        </authorList>
    </citation>
    <scope>NUCLEOTIDE SEQUENCE</scope>
    <source>
        <strain evidence="5">NBRC 109709</strain>
    </source>
</reference>
<keyword evidence="6" id="KW-1185">Reference proteome</keyword>
<protein>
    <submittedName>
        <fullName evidence="5">Unnamed protein product</fullName>
    </submittedName>
</protein>
<gene>
    <name evidence="5" type="ORF">Pfra01_000310700</name>
</gene>
<organism evidence="5 6">
    <name type="scientific">Phytophthora fragariaefolia</name>
    <dbReference type="NCBI Taxonomy" id="1490495"/>
    <lineage>
        <taxon>Eukaryota</taxon>
        <taxon>Sar</taxon>
        <taxon>Stramenopiles</taxon>
        <taxon>Oomycota</taxon>
        <taxon>Peronosporomycetes</taxon>
        <taxon>Peronosporales</taxon>
        <taxon>Peronosporaceae</taxon>
        <taxon>Phytophthora</taxon>
    </lineage>
</organism>
<dbReference type="InterPro" id="IPR029052">
    <property type="entry name" value="Metallo-depent_PP-like"/>
</dbReference>
<evidence type="ECO:0000256" key="3">
    <source>
        <dbReference type="SAM" id="SignalP"/>
    </source>
</evidence>
<sequence>MFAILLAVISFAGAEALSSSRLRPSNSYDRSLASSQDIKHILHFSDVHLNISESLNATESEEMQFEYGDDAPITLLKSALEFAKKLLPDPDFFLYTGDHVVHGDLSDEFLAETVDTNVKTMAHYYATVDNDTSLDITALMGNADTSPDYTMNITNPETEVNPSISLISAAWQDTLPKSNLDWFNRRGYLTYDLDDKLVVLTLNTVPYSVSYNVSSVL</sequence>
<keyword evidence="1" id="KW-0378">Hydrolase</keyword>
<feature type="domain" description="Calcineurin-like phosphoesterase" evidence="4">
    <location>
        <begin position="40"/>
        <end position="153"/>
    </location>
</feature>
<feature type="chain" id="PRO_5040729984" evidence="3">
    <location>
        <begin position="17"/>
        <end position="217"/>
    </location>
</feature>
<dbReference type="PANTHER" id="PTHR10340:SF57">
    <property type="entry name" value="METALLOPHOS DOMAIN-CONTAINING PROTEIN"/>
    <property type="match status" value="1"/>
</dbReference>
<proteinExistence type="predicted"/>
<keyword evidence="2" id="KW-0325">Glycoprotein</keyword>
<dbReference type="PANTHER" id="PTHR10340">
    <property type="entry name" value="SPHINGOMYELIN PHOSPHODIESTERASE"/>
    <property type="match status" value="1"/>
</dbReference>